<protein>
    <submittedName>
        <fullName evidence="2">Uncharacterized protein</fullName>
    </submittedName>
</protein>
<evidence type="ECO:0000256" key="1">
    <source>
        <dbReference type="SAM" id="MobiDB-lite"/>
    </source>
</evidence>
<dbReference type="VEuPathDB" id="FungiDB:HpaG801026"/>
<dbReference type="AlphaFoldDB" id="M4B427"/>
<keyword evidence="3" id="KW-1185">Reference proteome</keyword>
<dbReference type="HOGENOM" id="CLU_2627211_0_0_1"/>
<reference evidence="3" key="1">
    <citation type="journal article" date="2010" name="Science">
        <title>Signatures of adaptation to obligate biotrophy in the Hyaloperonospora arabidopsidis genome.</title>
        <authorList>
            <person name="Baxter L."/>
            <person name="Tripathy S."/>
            <person name="Ishaque N."/>
            <person name="Boot N."/>
            <person name="Cabral A."/>
            <person name="Kemen E."/>
            <person name="Thines M."/>
            <person name="Ah-Fong A."/>
            <person name="Anderson R."/>
            <person name="Badejoko W."/>
            <person name="Bittner-Eddy P."/>
            <person name="Boore J.L."/>
            <person name="Chibucos M.C."/>
            <person name="Coates M."/>
            <person name="Dehal P."/>
            <person name="Delehaunty K."/>
            <person name="Dong S."/>
            <person name="Downton P."/>
            <person name="Dumas B."/>
            <person name="Fabro G."/>
            <person name="Fronick C."/>
            <person name="Fuerstenberg S.I."/>
            <person name="Fulton L."/>
            <person name="Gaulin E."/>
            <person name="Govers F."/>
            <person name="Hughes L."/>
            <person name="Humphray S."/>
            <person name="Jiang R.H."/>
            <person name="Judelson H."/>
            <person name="Kamoun S."/>
            <person name="Kyung K."/>
            <person name="Meijer H."/>
            <person name="Minx P."/>
            <person name="Morris P."/>
            <person name="Nelson J."/>
            <person name="Phuntumart V."/>
            <person name="Qutob D."/>
            <person name="Rehmany A."/>
            <person name="Rougon-Cardoso A."/>
            <person name="Ryden P."/>
            <person name="Torto-Alalibo T."/>
            <person name="Studholme D."/>
            <person name="Wang Y."/>
            <person name="Win J."/>
            <person name="Wood J."/>
            <person name="Clifton S.W."/>
            <person name="Rogers J."/>
            <person name="Van den Ackerveken G."/>
            <person name="Jones J.D."/>
            <person name="McDowell J.M."/>
            <person name="Beynon J."/>
            <person name="Tyler B.M."/>
        </authorList>
    </citation>
    <scope>NUCLEOTIDE SEQUENCE [LARGE SCALE GENOMIC DNA]</scope>
    <source>
        <strain evidence="3">Emoy2</strain>
    </source>
</reference>
<name>M4B427_HYAAE</name>
<dbReference type="EnsemblProtists" id="HpaT801026">
    <property type="protein sequence ID" value="HpaP801026"/>
    <property type="gene ID" value="HpaG801026"/>
</dbReference>
<dbReference type="InParanoid" id="M4B427"/>
<evidence type="ECO:0000313" key="2">
    <source>
        <dbReference type="EnsemblProtists" id="HpaP801026"/>
    </source>
</evidence>
<feature type="compositionally biased region" description="Polar residues" evidence="1">
    <location>
        <begin position="1"/>
        <end position="14"/>
    </location>
</feature>
<evidence type="ECO:0000313" key="3">
    <source>
        <dbReference type="Proteomes" id="UP000011713"/>
    </source>
</evidence>
<organism evidence="2 3">
    <name type="scientific">Hyaloperonospora arabidopsidis (strain Emoy2)</name>
    <name type="common">Downy mildew agent</name>
    <name type="synonym">Peronospora arabidopsidis</name>
    <dbReference type="NCBI Taxonomy" id="559515"/>
    <lineage>
        <taxon>Eukaryota</taxon>
        <taxon>Sar</taxon>
        <taxon>Stramenopiles</taxon>
        <taxon>Oomycota</taxon>
        <taxon>Peronosporomycetes</taxon>
        <taxon>Peronosporales</taxon>
        <taxon>Peronosporaceae</taxon>
        <taxon>Hyaloperonospora</taxon>
    </lineage>
</organism>
<feature type="region of interest" description="Disordered" evidence="1">
    <location>
        <begin position="1"/>
        <end position="29"/>
    </location>
</feature>
<dbReference type="EMBL" id="JH598253">
    <property type="status" value="NOT_ANNOTATED_CDS"/>
    <property type="molecule type" value="Genomic_DNA"/>
</dbReference>
<proteinExistence type="predicted"/>
<reference evidence="2" key="2">
    <citation type="submission" date="2015-06" db="UniProtKB">
        <authorList>
            <consortium name="EnsemblProtists"/>
        </authorList>
    </citation>
    <scope>IDENTIFICATION</scope>
    <source>
        <strain evidence="2">Emoy2</strain>
    </source>
</reference>
<sequence length="78" mass="9029">MASHNLKTSKQFSQLDALPHPKRPTTLTRVHADVGTALSRRSKALFTMLSRLLQRHREVVKCRSRSGRMDLSWLRCTR</sequence>
<dbReference type="Proteomes" id="UP000011713">
    <property type="component" value="Unassembled WGS sequence"/>
</dbReference>
<accession>M4B427</accession>